<dbReference type="GO" id="GO:0000978">
    <property type="term" value="F:RNA polymerase II cis-regulatory region sequence-specific DNA binding"/>
    <property type="evidence" value="ECO:0007669"/>
    <property type="project" value="InterPro"/>
</dbReference>
<feature type="region of interest" description="Disordered" evidence="12">
    <location>
        <begin position="380"/>
        <end position="413"/>
    </location>
</feature>
<comment type="function">
    <text evidence="11">Orphan nuclear receptor.</text>
</comment>
<dbReference type="SMART" id="SM00430">
    <property type="entry name" value="HOLI"/>
    <property type="match status" value="1"/>
</dbReference>
<accession>A0AAN5CMI0</accession>
<dbReference type="PROSITE" id="PS51843">
    <property type="entry name" value="NR_LBD"/>
    <property type="match status" value="1"/>
</dbReference>
<sequence length="501" mass="55877">CKGFFRRAVRNGRNKYVCRLNKNCVVSKQDRNGCRYCRFRACLRAGMNPDAVRPDREDLRKAAQGEPVERRASVSSSVGSSPRPLLNLIRTNSVQMNCDDWTKNLTEQERSILFGLARITRNLDELECASFSGIDDFSLKSLVAFRSLAGSTLNASFSSSSDRSLTSIWRIVNIVDWVEGLVKMMEAERPRVAITVHDKACLVQHSFMPLTLLSELSTIAARSRMNELVAVRNSIESLGLSFPTNDILRRLACETLVPLRHSSLSPTDLLLLKAIIVFNPECPGLFSMATYRIREIRSRLFDLLFQSISHTRSSSNLSAPSNYGQVLALMAPLTHVSGDISNALRAGFSRPFDPSLPYSTLRTDVFNPEDNDLIVEAAGVREEERSSGSFSGSLTNSPQTISSTPSPANVRKPSFHEFMSRNSSGHCLSRANAINDESQLNSQSGKLLLQLTKSMEEMLRNSTEEPDAVDAPLSHDWAEQREMPNRDQVAKLFPDIARHME</sequence>
<evidence type="ECO:0000256" key="8">
    <source>
        <dbReference type="ARBA" id="ARBA00023163"/>
    </source>
</evidence>
<keyword evidence="4" id="KW-0863">Zinc-finger</keyword>
<dbReference type="InterPro" id="IPR001628">
    <property type="entry name" value="Znf_hrmn_rcpt"/>
</dbReference>
<keyword evidence="9" id="KW-0675">Receptor</keyword>
<feature type="non-terminal residue" evidence="15">
    <location>
        <position position="1"/>
    </location>
</feature>
<feature type="compositionally biased region" description="Basic and acidic residues" evidence="12">
    <location>
        <begin position="58"/>
        <end position="72"/>
    </location>
</feature>
<feature type="domain" description="Nuclear receptor" evidence="13">
    <location>
        <begin position="1"/>
        <end position="54"/>
    </location>
</feature>
<evidence type="ECO:0000313" key="16">
    <source>
        <dbReference type="Proteomes" id="UP001328107"/>
    </source>
</evidence>
<name>A0AAN5CMI0_9BILA</name>
<keyword evidence="3" id="KW-0479">Metal-binding</keyword>
<dbReference type="SUPFAM" id="SSF48508">
    <property type="entry name" value="Nuclear receptor ligand-binding domain"/>
    <property type="match status" value="1"/>
</dbReference>
<evidence type="ECO:0000256" key="4">
    <source>
        <dbReference type="ARBA" id="ARBA00022771"/>
    </source>
</evidence>
<dbReference type="InterPro" id="IPR049636">
    <property type="entry name" value="HNF4-like_DBD"/>
</dbReference>
<evidence type="ECO:0000256" key="1">
    <source>
        <dbReference type="ARBA" id="ARBA00004123"/>
    </source>
</evidence>
<evidence type="ECO:0000259" key="13">
    <source>
        <dbReference type="PROSITE" id="PS51030"/>
    </source>
</evidence>
<dbReference type="SMART" id="SM00399">
    <property type="entry name" value="ZnF_C4"/>
    <property type="match status" value="1"/>
</dbReference>
<proteinExistence type="inferred from homology"/>
<comment type="similarity">
    <text evidence="2">Belongs to the nuclear hormone receptor family.</text>
</comment>
<dbReference type="AlphaFoldDB" id="A0AAN5CMI0"/>
<dbReference type="PROSITE" id="PS51030">
    <property type="entry name" value="NUCLEAR_REC_DBD_2"/>
    <property type="match status" value="1"/>
</dbReference>
<dbReference type="PANTHER" id="PTHR47519:SF1">
    <property type="entry name" value="NUCLEAR HORMONE RECEPTOR FAMILY MEMBER NHR-31"/>
    <property type="match status" value="1"/>
</dbReference>
<gene>
    <name evidence="15" type="ORF">PMAYCL1PPCAC_17287</name>
</gene>
<dbReference type="CDD" id="cd06960">
    <property type="entry name" value="NR_DBD_HNF4A"/>
    <property type="match status" value="1"/>
</dbReference>
<keyword evidence="7" id="KW-0238">DNA-binding</keyword>
<dbReference type="Gene3D" id="3.30.50.10">
    <property type="entry name" value="Erythroid Transcription Factor GATA-1, subunit A"/>
    <property type="match status" value="1"/>
</dbReference>
<dbReference type="InterPro" id="IPR052496">
    <property type="entry name" value="Orphan_Nuclear_Rcpt"/>
</dbReference>
<keyword evidence="8" id="KW-0804">Transcription</keyword>
<dbReference type="EMBL" id="BTRK01000004">
    <property type="protein sequence ID" value="GMR47092.1"/>
    <property type="molecule type" value="Genomic_DNA"/>
</dbReference>
<evidence type="ECO:0000313" key="15">
    <source>
        <dbReference type="EMBL" id="GMR47092.1"/>
    </source>
</evidence>
<evidence type="ECO:0000256" key="3">
    <source>
        <dbReference type="ARBA" id="ARBA00022723"/>
    </source>
</evidence>
<dbReference type="Gene3D" id="1.10.565.10">
    <property type="entry name" value="Retinoid X Receptor"/>
    <property type="match status" value="1"/>
</dbReference>
<evidence type="ECO:0000256" key="6">
    <source>
        <dbReference type="ARBA" id="ARBA00023015"/>
    </source>
</evidence>
<keyword evidence="5" id="KW-0862">Zinc</keyword>
<dbReference type="InterPro" id="IPR035500">
    <property type="entry name" value="NHR-like_dom_sf"/>
</dbReference>
<dbReference type="PANTHER" id="PTHR47519">
    <property type="entry name" value="NUCLEAR HORMONE RECEPTOR FAMILY MEMBER NHR-31-RELATED"/>
    <property type="match status" value="1"/>
</dbReference>
<evidence type="ECO:0000256" key="2">
    <source>
        <dbReference type="ARBA" id="ARBA00005993"/>
    </source>
</evidence>
<feature type="domain" description="NR LBD" evidence="14">
    <location>
        <begin position="133"/>
        <end position="366"/>
    </location>
</feature>
<protein>
    <recommendedName>
        <fullName evidence="17">Nuclear receptor</fullName>
    </recommendedName>
</protein>
<dbReference type="Proteomes" id="UP001328107">
    <property type="component" value="Unassembled WGS sequence"/>
</dbReference>
<evidence type="ECO:0000256" key="10">
    <source>
        <dbReference type="ARBA" id="ARBA00023242"/>
    </source>
</evidence>
<reference evidence="16" key="1">
    <citation type="submission" date="2022-10" db="EMBL/GenBank/DDBJ databases">
        <title>Genome assembly of Pristionchus species.</title>
        <authorList>
            <person name="Yoshida K."/>
            <person name="Sommer R.J."/>
        </authorList>
    </citation>
    <scope>NUCLEOTIDE SEQUENCE [LARGE SCALE GENOMIC DNA]</scope>
    <source>
        <strain evidence="16">RS5460</strain>
    </source>
</reference>
<dbReference type="InterPro" id="IPR000536">
    <property type="entry name" value="Nucl_hrmn_rcpt_lig-bd"/>
</dbReference>
<evidence type="ECO:0008006" key="17">
    <source>
        <dbReference type="Google" id="ProtNLM"/>
    </source>
</evidence>
<comment type="subcellular location">
    <subcellularLocation>
        <location evidence="1">Nucleus</location>
    </subcellularLocation>
</comment>
<dbReference type="GO" id="GO:0005634">
    <property type="term" value="C:nucleus"/>
    <property type="evidence" value="ECO:0007669"/>
    <property type="project" value="UniProtKB-SubCell"/>
</dbReference>
<dbReference type="InterPro" id="IPR013088">
    <property type="entry name" value="Znf_NHR/GATA"/>
</dbReference>
<evidence type="ECO:0000256" key="5">
    <source>
        <dbReference type="ARBA" id="ARBA00022833"/>
    </source>
</evidence>
<organism evidence="15 16">
    <name type="scientific">Pristionchus mayeri</name>
    <dbReference type="NCBI Taxonomy" id="1317129"/>
    <lineage>
        <taxon>Eukaryota</taxon>
        <taxon>Metazoa</taxon>
        <taxon>Ecdysozoa</taxon>
        <taxon>Nematoda</taxon>
        <taxon>Chromadorea</taxon>
        <taxon>Rhabditida</taxon>
        <taxon>Rhabditina</taxon>
        <taxon>Diplogasteromorpha</taxon>
        <taxon>Diplogasteroidea</taxon>
        <taxon>Neodiplogasteridae</taxon>
        <taxon>Pristionchus</taxon>
    </lineage>
</organism>
<dbReference type="GO" id="GO:0008270">
    <property type="term" value="F:zinc ion binding"/>
    <property type="evidence" value="ECO:0007669"/>
    <property type="project" value="UniProtKB-KW"/>
</dbReference>
<feature type="region of interest" description="Disordered" evidence="12">
    <location>
        <begin position="58"/>
        <end position="81"/>
    </location>
</feature>
<evidence type="ECO:0000256" key="12">
    <source>
        <dbReference type="SAM" id="MobiDB-lite"/>
    </source>
</evidence>
<evidence type="ECO:0000256" key="7">
    <source>
        <dbReference type="ARBA" id="ARBA00023125"/>
    </source>
</evidence>
<keyword evidence="10" id="KW-0539">Nucleus</keyword>
<dbReference type="GO" id="GO:0003700">
    <property type="term" value="F:DNA-binding transcription factor activity"/>
    <property type="evidence" value="ECO:0007669"/>
    <property type="project" value="InterPro"/>
</dbReference>
<dbReference type="SUPFAM" id="SSF57716">
    <property type="entry name" value="Glucocorticoid receptor-like (DNA-binding domain)"/>
    <property type="match status" value="1"/>
</dbReference>
<comment type="caution">
    <text evidence="15">The sequence shown here is derived from an EMBL/GenBank/DDBJ whole genome shotgun (WGS) entry which is preliminary data.</text>
</comment>
<dbReference type="Pfam" id="PF00105">
    <property type="entry name" value="zf-C4"/>
    <property type="match status" value="1"/>
</dbReference>
<keyword evidence="16" id="KW-1185">Reference proteome</keyword>
<evidence type="ECO:0000259" key="14">
    <source>
        <dbReference type="PROSITE" id="PS51843"/>
    </source>
</evidence>
<evidence type="ECO:0000256" key="9">
    <source>
        <dbReference type="ARBA" id="ARBA00023170"/>
    </source>
</evidence>
<keyword evidence="6" id="KW-0805">Transcription regulation</keyword>
<feature type="compositionally biased region" description="Polar residues" evidence="12">
    <location>
        <begin position="394"/>
        <end position="407"/>
    </location>
</feature>
<evidence type="ECO:0000256" key="11">
    <source>
        <dbReference type="ARBA" id="ARBA00037512"/>
    </source>
</evidence>